<evidence type="ECO:0000259" key="4">
    <source>
        <dbReference type="PROSITE" id="PS50234"/>
    </source>
</evidence>
<evidence type="ECO:0000313" key="5">
    <source>
        <dbReference type="EMBL" id="CAF2041961.1"/>
    </source>
</evidence>
<sequence length="464" mass="49423">MASAIMMEKVARPELAKHESSILDLVFVMDCTGSMASYIESATSNIRSIVEEIVVSEKSDIRLALVEYRDHPPQDHTFVTCVHDFTAKVSEMKGWLQQCQASGGGDTPEAVADGLHAVLKLSWRSESTKICILIADAPPHGLDPNGDGFPNGCPDGLDPVQIVREMVEKHITLYAVGVEPPITPYRDFFMSLAYTTGGQYVPMVNAKLLAKVIIGGVREEISLDRLMQAAEEDINREMQRAAAEGADDKEKVKRINNIFATRNLCSTTMTNAFGATSYAAKAYSSTCQNMAAMQHAFLLTPRPAPPTYAASSTASFTFGPSLAATPGFTFGTVSAAAPTTAPTLFGSGPPPAAPHPCGFGLPPSAPSSFTFGTVSAAAPTTAPTLFGTAPPPAVANPFTFGTPFVTTHTPAPFSVVTTTETSGANGAPPVARAEVDINYDVTENTAVNEDQAERIYQKWQHRKK</sequence>
<evidence type="ECO:0000313" key="8">
    <source>
        <dbReference type="Proteomes" id="UP000663866"/>
    </source>
</evidence>
<dbReference type="EMBL" id="CAJNRF010002740">
    <property type="protein sequence ID" value="CAF2041961.1"/>
    <property type="molecule type" value="Genomic_DNA"/>
</dbReference>
<evidence type="ECO:0000313" key="6">
    <source>
        <dbReference type="EMBL" id="CAF4160774.1"/>
    </source>
</evidence>
<dbReference type="EMBL" id="CAJOBG010005654">
    <property type="protein sequence ID" value="CAF4160774.1"/>
    <property type="molecule type" value="Genomic_DNA"/>
</dbReference>
<comment type="caution">
    <text evidence="5">The sequence shown here is derived from an EMBL/GenBank/DDBJ whole genome shotgun (WGS) entry which is preliminary data.</text>
</comment>
<dbReference type="Pfam" id="PF25106">
    <property type="entry name" value="VWA_4"/>
    <property type="match status" value="1"/>
</dbReference>
<organism evidence="5 7">
    <name type="scientific">Rotaria magnacalcarata</name>
    <dbReference type="NCBI Taxonomy" id="392030"/>
    <lineage>
        <taxon>Eukaryota</taxon>
        <taxon>Metazoa</taxon>
        <taxon>Spiralia</taxon>
        <taxon>Gnathifera</taxon>
        <taxon>Rotifera</taxon>
        <taxon>Eurotatoria</taxon>
        <taxon>Bdelloidea</taxon>
        <taxon>Philodinida</taxon>
        <taxon>Philodinidae</taxon>
        <taxon>Rotaria</taxon>
    </lineage>
</organism>
<dbReference type="InterPro" id="IPR036465">
    <property type="entry name" value="vWFA_dom_sf"/>
</dbReference>
<protein>
    <recommendedName>
        <fullName evidence="4">VWFA domain-containing protein</fullName>
    </recommendedName>
</protein>
<feature type="domain" description="VWFA" evidence="4">
    <location>
        <begin position="24"/>
        <end position="221"/>
    </location>
</feature>
<dbReference type="SUPFAM" id="SSF53300">
    <property type="entry name" value="vWA-like"/>
    <property type="match status" value="1"/>
</dbReference>
<dbReference type="GO" id="GO:0005737">
    <property type="term" value="C:cytoplasm"/>
    <property type="evidence" value="ECO:0007669"/>
    <property type="project" value="TreeGrafter"/>
</dbReference>
<evidence type="ECO:0000313" key="7">
    <source>
        <dbReference type="Proteomes" id="UP000663856"/>
    </source>
</evidence>
<dbReference type="Gene3D" id="3.40.50.410">
    <property type="entry name" value="von Willebrand factor, type A domain"/>
    <property type="match status" value="1"/>
</dbReference>
<dbReference type="PANTHER" id="PTHR47763">
    <property type="entry name" value="ALPHA-PROTEIN KINASE VWKA"/>
    <property type="match status" value="1"/>
</dbReference>
<dbReference type="PANTHER" id="PTHR47763:SF1">
    <property type="entry name" value="DUF659 DOMAIN-CONTAINING PROTEIN"/>
    <property type="match status" value="1"/>
</dbReference>
<proteinExistence type="predicted"/>
<gene>
    <name evidence="6" type="ORF">OVN521_LOCUS24124</name>
    <name evidence="5" type="ORF">WKI299_LOCUS8478</name>
</gene>
<dbReference type="InterPro" id="IPR002035">
    <property type="entry name" value="VWF_A"/>
</dbReference>
<dbReference type="PROSITE" id="PS50234">
    <property type="entry name" value="VWFA"/>
    <property type="match status" value="1"/>
</dbReference>
<accession>A0A816NZT6</accession>
<evidence type="ECO:0000256" key="1">
    <source>
        <dbReference type="ARBA" id="ARBA00004613"/>
    </source>
</evidence>
<dbReference type="AlphaFoldDB" id="A0A816NZT6"/>
<dbReference type="Proteomes" id="UP000663866">
    <property type="component" value="Unassembled WGS sequence"/>
</dbReference>
<dbReference type="Proteomes" id="UP000663856">
    <property type="component" value="Unassembled WGS sequence"/>
</dbReference>
<dbReference type="InterPro" id="IPR056861">
    <property type="entry name" value="HMCN1-like_VWA"/>
</dbReference>
<evidence type="ECO:0000256" key="3">
    <source>
        <dbReference type="ARBA" id="ARBA00022729"/>
    </source>
</evidence>
<keyword evidence="8" id="KW-1185">Reference proteome</keyword>
<name>A0A816NZT6_9BILA</name>
<keyword evidence="2" id="KW-0964">Secreted</keyword>
<reference evidence="5" key="1">
    <citation type="submission" date="2021-02" db="EMBL/GenBank/DDBJ databases">
        <authorList>
            <person name="Nowell W R."/>
        </authorList>
    </citation>
    <scope>NUCLEOTIDE SEQUENCE</scope>
</reference>
<evidence type="ECO:0000256" key="2">
    <source>
        <dbReference type="ARBA" id="ARBA00022525"/>
    </source>
</evidence>
<dbReference type="GO" id="GO:0004674">
    <property type="term" value="F:protein serine/threonine kinase activity"/>
    <property type="evidence" value="ECO:0007669"/>
    <property type="project" value="TreeGrafter"/>
</dbReference>
<keyword evidence="3" id="KW-0732">Signal</keyword>
<comment type="subcellular location">
    <subcellularLocation>
        <location evidence="1">Secreted</location>
    </subcellularLocation>
</comment>
<dbReference type="InterPro" id="IPR052969">
    <property type="entry name" value="Thr-specific_kinase-like"/>
</dbReference>
<dbReference type="CDD" id="cd00198">
    <property type="entry name" value="vWFA"/>
    <property type="match status" value="1"/>
</dbReference>
<dbReference type="SMART" id="SM00327">
    <property type="entry name" value="VWA"/>
    <property type="match status" value="1"/>
</dbReference>